<dbReference type="EC" id="2.7.7.65" evidence="1"/>
<reference evidence="4 5" key="1">
    <citation type="journal article" date="2011" name="Front. Microbiol.">
        <title>Genomic signatures of strain selection and enhancement in Bacillus atrophaeus var. globigii, a historical biowarfare simulant.</title>
        <authorList>
            <person name="Gibbons H.S."/>
            <person name="Broomall S.M."/>
            <person name="McNew L.A."/>
            <person name="Daligault H."/>
            <person name="Chapman C."/>
            <person name="Bruce D."/>
            <person name="Karavis M."/>
            <person name="Krepps M."/>
            <person name="McGregor P.A."/>
            <person name="Hong C."/>
            <person name="Park K.H."/>
            <person name="Akmal A."/>
            <person name="Feldman A."/>
            <person name="Lin J.S."/>
            <person name="Chang W.E."/>
            <person name="Higgs B.W."/>
            <person name="Demirev P."/>
            <person name="Lindquist J."/>
            <person name="Liem A."/>
            <person name="Fochler E."/>
            <person name="Read T.D."/>
            <person name="Tapia R."/>
            <person name="Johnson S."/>
            <person name="Bishop-Lilly K.A."/>
            <person name="Detter C."/>
            <person name="Han C."/>
            <person name="Sozhamannan S."/>
            <person name="Rosenzweig C.N."/>
            <person name="Skowronski E.W."/>
        </authorList>
    </citation>
    <scope>NUCLEOTIDE SEQUENCE [LARGE SCALE GENOMIC DNA]</scope>
    <source>
        <strain evidence="4 5">CC-PW-9</strain>
    </source>
</reference>
<dbReference type="EMBL" id="PIQH01000001">
    <property type="protein sequence ID" value="RUO81443.1"/>
    <property type="molecule type" value="Genomic_DNA"/>
</dbReference>
<organism evidence="4 5">
    <name type="scientific">Idiomarina tyrosinivorans</name>
    <dbReference type="NCBI Taxonomy" id="1445662"/>
    <lineage>
        <taxon>Bacteria</taxon>
        <taxon>Pseudomonadati</taxon>
        <taxon>Pseudomonadota</taxon>
        <taxon>Gammaproteobacteria</taxon>
        <taxon>Alteromonadales</taxon>
        <taxon>Idiomarinaceae</taxon>
        <taxon>Idiomarina</taxon>
    </lineage>
</organism>
<dbReference type="RefSeq" id="WP_126840784.1">
    <property type="nucleotide sequence ID" value="NZ_PIQH01000001.1"/>
</dbReference>
<comment type="caution">
    <text evidence="4">The sequence shown here is derived from an EMBL/GenBank/DDBJ whole genome shotgun (WGS) entry which is preliminary data.</text>
</comment>
<dbReference type="Proteomes" id="UP000287996">
    <property type="component" value="Unassembled WGS sequence"/>
</dbReference>
<protein>
    <recommendedName>
        <fullName evidence="1">diguanylate cyclase</fullName>
        <ecNumber evidence="1">2.7.7.65</ecNumber>
    </recommendedName>
</protein>
<sequence>MDEKAIVKRISEALLAPNLEGLVPPLLDVLAEITGLDSVYLTRIDFAELQQTIIFSKNTGALNIPENLAVPWKDTLCKRALESETFATDDVPKCWPESDAARELQLQSYVSQPVYDGAGDVFGTLCGASRSRVLLNEETTQWLVMFSRIIGKEISRENLIAELKAEKAKLHKDAEIDPLTGVLNRRGLMSRLAQIALKLAAKKQHYLLAYIDLDDFKQLNDQYGHDIGDRFLLAIADTLRHELDDNDIIARIGGDEFVVVREVEALTEDSEADFQRQLTAAINSDVKTPADTIVYRSGSVGIVAISDNSASIEEWLAVADARMYQQKRARKSAQTTNP</sequence>
<dbReference type="SMART" id="SM00267">
    <property type="entry name" value="GGDEF"/>
    <property type="match status" value="1"/>
</dbReference>
<gene>
    <name evidence="4" type="ORF">CWI84_01400</name>
</gene>
<dbReference type="NCBIfam" id="TIGR00254">
    <property type="entry name" value="GGDEF"/>
    <property type="match status" value="1"/>
</dbReference>
<evidence type="ECO:0000259" key="3">
    <source>
        <dbReference type="PROSITE" id="PS50887"/>
    </source>
</evidence>
<dbReference type="CDD" id="cd01949">
    <property type="entry name" value="GGDEF"/>
    <property type="match status" value="1"/>
</dbReference>
<dbReference type="GO" id="GO:0005886">
    <property type="term" value="C:plasma membrane"/>
    <property type="evidence" value="ECO:0007669"/>
    <property type="project" value="TreeGrafter"/>
</dbReference>
<evidence type="ECO:0000256" key="2">
    <source>
        <dbReference type="ARBA" id="ARBA00034247"/>
    </source>
</evidence>
<dbReference type="SUPFAM" id="SSF55781">
    <property type="entry name" value="GAF domain-like"/>
    <property type="match status" value="1"/>
</dbReference>
<dbReference type="OrthoDB" id="766410at2"/>
<keyword evidence="5" id="KW-1185">Reference proteome</keyword>
<evidence type="ECO:0000313" key="4">
    <source>
        <dbReference type="EMBL" id="RUO81443.1"/>
    </source>
</evidence>
<dbReference type="AlphaFoldDB" id="A0A432ZU81"/>
<dbReference type="InterPro" id="IPR029016">
    <property type="entry name" value="GAF-like_dom_sf"/>
</dbReference>
<dbReference type="InterPro" id="IPR043128">
    <property type="entry name" value="Rev_trsase/Diguanyl_cyclase"/>
</dbReference>
<dbReference type="Pfam" id="PF00990">
    <property type="entry name" value="GGDEF"/>
    <property type="match status" value="1"/>
</dbReference>
<dbReference type="InterPro" id="IPR000160">
    <property type="entry name" value="GGDEF_dom"/>
</dbReference>
<dbReference type="GO" id="GO:0043709">
    <property type="term" value="P:cell adhesion involved in single-species biofilm formation"/>
    <property type="evidence" value="ECO:0007669"/>
    <property type="project" value="TreeGrafter"/>
</dbReference>
<dbReference type="GO" id="GO:1902201">
    <property type="term" value="P:negative regulation of bacterial-type flagellum-dependent cell motility"/>
    <property type="evidence" value="ECO:0007669"/>
    <property type="project" value="TreeGrafter"/>
</dbReference>
<feature type="domain" description="GGDEF" evidence="3">
    <location>
        <begin position="204"/>
        <end position="338"/>
    </location>
</feature>
<dbReference type="InterPro" id="IPR003018">
    <property type="entry name" value="GAF"/>
</dbReference>
<proteinExistence type="predicted"/>
<evidence type="ECO:0000256" key="1">
    <source>
        <dbReference type="ARBA" id="ARBA00012528"/>
    </source>
</evidence>
<dbReference type="Gene3D" id="3.30.70.270">
    <property type="match status" value="1"/>
</dbReference>
<name>A0A432ZU81_9GAMM</name>
<evidence type="ECO:0000313" key="5">
    <source>
        <dbReference type="Proteomes" id="UP000287996"/>
    </source>
</evidence>
<dbReference type="PANTHER" id="PTHR45138">
    <property type="entry name" value="REGULATORY COMPONENTS OF SENSORY TRANSDUCTION SYSTEM"/>
    <property type="match status" value="1"/>
</dbReference>
<dbReference type="PANTHER" id="PTHR45138:SF9">
    <property type="entry name" value="DIGUANYLATE CYCLASE DGCM-RELATED"/>
    <property type="match status" value="1"/>
</dbReference>
<comment type="catalytic activity">
    <reaction evidence="2">
        <text>2 GTP = 3',3'-c-di-GMP + 2 diphosphate</text>
        <dbReference type="Rhea" id="RHEA:24898"/>
        <dbReference type="ChEBI" id="CHEBI:33019"/>
        <dbReference type="ChEBI" id="CHEBI:37565"/>
        <dbReference type="ChEBI" id="CHEBI:58805"/>
        <dbReference type="EC" id="2.7.7.65"/>
    </reaction>
</comment>
<dbReference type="SUPFAM" id="SSF55073">
    <property type="entry name" value="Nucleotide cyclase"/>
    <property type="match status" value="1"/>
</dbReference>
<dbReference type="InterPro" id="IPR029787">
    <property type="entry name" value="Nucleotide_cyclase"/>
</dbReference>
<dbReference type="SMART" id="SM00065">
    <property type="entry name" value="GAF"/>
    <property type="match status" value="1"/>
</dbReference>
<dbReference type="Pfam" id="PF01590">
    <property type="entry name" value="GAF"/>
    <property type="match status" value="1"/>
</dbReference>
<dbReference type="Gene3D" id="3.30.450.40">
    <property type="match status" value="1"/>
</dbReference>
<dbReference type="GO" id="GO:0052621">
    <property type="term" value="F:diguanylate cyclase activity"/>
    <property type="evidence" value="ECO:0007669"/>
    <property type="project" value="UniProtKB-EC"/>
</dbReference>
<dbReference type="InterPro" id="IPR050469">
    <property type="entry name" value="Diguanylate_Cyclase"/>
</dbReference>
<accession>A0A432ZU81</accession>
<dbReference type="PROSITE" id="PS50887">
    <property type="entry name" value="GGDEF"/>
    <property type="match status" value="1"/>
</dbReference>